<keyword evidence="3" id="KW-0227">DNA damage</keyword>
<name>A0ABU2B710_9CORY</name>
<evidence type="ECO:0000313" key="18">
    <source>
        <dbReference type="Proteomes" id="UP001183619"/>
    </source>
</evidence>
<dbReference type="InterPro" id="IPR038726">
    <property type="entry name" value="PDDEXK_AddAB-type"/>
</dbReference>
<evidence type="ECO:0000256" key="14">
    <source>
        <dbReference type="PROSITE-ProRule" id="PRU00560"/>
    </source>
</evidence>
<dbReference type="Pfam" id="PF12705">
    <property type="entry name" value="PDDEXK_1"/>
    <property type="match status" value="1"/>
</dbReference>
<evidence type="ECO:0000256" key="12">
    <source>
        <dbReference type="ARBA" id="ARBA00034808"/>
    </source>
</evidence>
<protein>
    <recommendedName>
        <fullName evidence="12">DNA 3'-5' helicase</fullName>
        <ecNumber evidence="12">5.6.2.4</ecNumber>
    </recommendedName>
</protein>
<feature type="domain" description="UvrD-like helicase C-terminal" evidence="16">
    <location>
        <begin position="487"/>
        <end position="761"/>
    </location>
</feature>
<comment type="catalytic activity">
    <reaction evidence="13">
        <text>ATP + H2O = ADP + phosphate + H(+)</text>
        <dbReference type="Rhea" id="RHEA:13065"/>
        <dbReference type="ChEBI" id="CHEBI:15377"/>
        <dbReference type="ChEBI" id="CHEBI:15378"/>
        <dbReference type="ChEBI" id="CHEBI:30616"/>
        <dbReference type="ChEBI" id="CHEBI:43474"/>
        <dbReference type="ChEBI" id="CHEBI:456216"/>
        <dbReference type="EC" id="5.6.2.4"/>
    </reaction>
</comment>
<dbReference type="PROSITE" id="PS51217">
    <property type="entry name" value="UVRD_HELICASE_CTER"/>
    <property type="match status" value="1"/>
</dbReference>
<dbReference type="SUPFAM" id="SSF52980">
    <property type="entry name" value="Restriction endonuclease-like"/>
    <property type="match status" value="1"/>
</dbReference>
<dbReference type="RefSeq" id="WP_277104302.1">
    <property type="nucleotide sequence ID" value="NZ_BAAAJS010000052.1"/>
</dbReference>
<keyword evidence="2 14" id="KW-0547">Nucleotide-binding</keyword>
<evidence type="ECO:0000256" key="7">
    <source>
        <dbReference type="ARBA" id="ARBA00022840"/>
    </source>
</evidence>
<keyword evidence="4 14" id="KW-0378">Hydrolase</keyword>
<evidence type="ECO:0000256" key="3">
    <source>
        <dbReference type="ARBA" id="ARBA00022763"/>
    </source>
</evidence>
<proteinExistence type="predicted"/>
<accession>A0ABU2B710</accession>
<evidence type="ECO:0000313" key="17">
    <source>
        <dbReference type="EMBL" id="MDR7353548.1"/>
    </source>
</evidence>
<dbReference type="SUPFAM" id="SSF52540">
    <property type="entry name" value="P-loop containing nucleoside triphosphate hydrolases"/>
    <property type="match status" value="1"/>
</dbReference>
<evidence type="ECO:0000259" key="15">
    <source>
        <dbReference type="PROSITE" id="PS51198"/>
    </source>
</evidence>
<keyword evidence="5 14" id="KW-0347">Helicase</keyword>
<evidence type="ECO:0000256" key="1">
    <source>
        <dbReference type="ARBA" id="ARBA00022722"/>
    </source>
</evidence>
<evidence type="ECO:0000256" key="9">
    <source>
        <dbReference type="ARBA" id="ARBA00023204"/>
    </source>
</evidence>
<feature type="binding site" evidence="14">
    <location>
        <begin position="25"/>
        <end position="32"/>
    </location>
    <ligand>
        <name>ATP</name>
        <dbReference type="ChEBI" id="CHEBI:30616"/>
    </ligand>
</feature>
<dbReference type="Pfam" id="PF13361">
    <property type="entry name" value="UvrD_C"/>
    <property type="match status" value="2"/>
</dbReference>
<comment type="caution">
    <text evidence="17">The sequence shown here is derived from an EMBL/GenBank/DDBJ whole genome shotgun (WGS) entry which is preliminary data.</text>
</comment>
<dbReference type="PANTHER" id="PTHR11070:SF23">
    <property type="entry name" value="RECBCD ENZYME SUBUNIT RECB"/>
    <property type="match status" value="1"/>
</dbReference>
<evidence type="ECO:0000256" key="2">
    <source>
        <dbReference type="ARBA" id="ARBA00022741"/>
    </source>
</evidence>
<evidence type="ECO:0000256" key="6">
    <source>
        <dbReference type="ARBA" id="ARBA00022839"/>
    </source>
</evidence>
<gene>
    <name evidence="17" type="ORF">J2S37_000086</name>
</gene>
<dbReference type="EC" id="5.6.2.4" evidence="12"/>
<keyword evidence="6" id="KW-0269">Exonuclease</keyword>
<evidence type="ECO:0000256" key="4">
    <source>
        <dbReference type="ARBA" id="ARBA00022801"/>
    </source>
</evidence>
<keyword evidence="7 14" id="KW-0067">ATP-binding</keyword>
<dbReference type="PROSITE" id="PS51198">
    <property type="entry name" value="UVRD_HELICASE_ATP_BIND"/>
    <property type="match status" value="1"/>
</dbReference>
<dbReference type="InterPro" id="IPR027417">
    <property type="entry name" value="P-loop_NTPase"/>
</dbReference>
<keyword evidence="9" id="KW-0234">DNA repair</keyword>
<dbReference type="Gene3D" id="3.40.50.300">
    <property type="entry name" value="P-loop containing nucleotide triphosphate hydrolases"/>
    <property type="match status" value="4"/>
</dbReference>
<evidence type="ECO:0000256" key="13">
    <source>
        <dbReference type="ARBA" id="ARBA00048988"/>
    </source>
</evidence>
<dbReference type="InterPro" id="IPR014016">
    <property type="entry name" value="UvrD-like_ATP-bd"/>
</dbReference>
<dbReference type="InterPro" id="IPR011335">
    <property type="entry name" value="Restrct_endonuc-II-like"/>
</dbReference>
<dbReference type="InterPro" id="IPR000212">
    <property type="entry name" value="DNA_helicase_UvrD/REP"/>
</dbReference>
<evidence type="ECO:0000259" key="16">
    <source>
        <dbReference type="PROSITE" id="PS51217"/>
    </source>
</evidence>
<sequence>MTTLHDAQARERITHDVDTCLFVEAGAGSGKTHLLVARLITLVVERGVRLHSIAAITFTEKAAEELTARLRAAFTSIAEDGVHTTAVETREFPDPQLAQQRAHQALVDLPGAAIETLHAFCARIISMYPLEAHVPPIMSIADEFAGAKHERVLREKVSDAISAGLQGNFQAATLTGGKVSDREFSQALRVVCDAGQPASRFYSLAAWMDENWGELIPTLQAPLPVRVHFGVDDARVFARRLRTIVQSCVDHSDGLYPVVREFVAQVEAIVDATDNAASVSTLLGKPKLGSKGTKAAWPEFSSGKAVRDEIKALCEQWDQQVTASFHYPLAVIRSVLVHVVVDYARTRRHSGDLQFHDLIYIADDLVCTTPPVRAALHECFTHILVDEFQDTDPAQLRIVRAISGNGGAPLPGRLFTVGDPKQSIYRFRRADIDTYLSARSSGDADVVSLTTNFRSTRQVLSFVNATFGEWFAQVEEKITAVEDPALAPGVVPFEPLEAYSDNAHTAALRVGLGPGEGSTAARSKQEAYEVIDTIRAAVAGTWMKQTKKGTSAPIALKDIAILVRTHAAARTLMQHCAAAGIPFVAESSSLAYQAEEIVDLHTVIRAIAEPADQYALGAALRTVYLGISDADLAQWRMDGNHFYSHADNPDSPISEGIALIERLRKQAALMPVGDFIGFVCQQLLVAQVITARYANPVAALRRLNYIQAQAHYFTSSCHGSLREYVAWSDRQAEDVQRNNEPQPVDADLDAVKILTIHASKGREFPMVIVAGLQNRINTIPAQQGFHPSSGVVEYSCGGHMRTSGFSDVTAYDTTADEAEYARLFYVAATRAESVLVVCGQPPLKNPRVAGKPLWDACDQAGLDQVISPDEWDIPQDLRFDSGFEFPDTLDTTHREFVDRTDDHWFTGANLKRRHTPSELAHSGADSLLSAVESDHLASVGAALRENHDTNYGNALHELMEHCDPHADLVEAARAVALRYELATSAVQELVNDVETLLASPYIQEAFSSQHYRELPVFGQQELGGHMYVIDGVIDLMYRDGEKWVIADYKSDKAVSAQTVGAYLQQLRLYARVIEPLLDGDIDRLELLFPRQDRVEVRTEKWSQ</sequence>
<feature type="domain" description="UvrD-like helicase ATP-binding" evidence="15">
    <location>
        <begin position="4"/>
        <end position="456"/>
    </location>
</feature>
<dbReference type="EMBL" id="JAVDYF010000001">
    <property type="protein sequence ID" value="MDR7353548.1"/>
    <property type="molecule type" value="Genomic_DNA"/>
</dbReference>
<evidence type="ECO:0000256" key="8">
    <source>
        <dbReference type="ARBA" id="ARBA00023125"/>
    </source>
</evidence>
<dbReference type="Proteomes" id="UP001183619">
    <property type="component" value="Unassembled WGS sequence"/>
</dbReference>
<organism evidence="17 18">
    <name type="scientific">Corynebacterium felinum</name>
    <dbReference type="NCBI Taxonomy" id="131318"/>
    <lineage>
        <taxon>Bacteria</taxon>
        <taxon>Bacillati</taxon>
        <taxon>Actinomycetota</taxon>
        <taxon>Actinomycetes</taxon>
        <taxon>Mycobacteriales</taxon>
        <taxon>Corynebacteriaceae</taxon>
        <taxon>Corynebacterium</taxon>
    </lineage>
</organism>
<evidence type="ECO:0000256" key="5">
    <source>
        <dbReference type="ARBA" id="ARBA00022806"/>
    </source>
</evidence>
<dbReference type="InterPro" id="IPR014017">
    <property type="entry name" value="DNA_helicase_UvrD-like_C"/>
</dbReference>
<reference evidence="17 18" key="1">
    <citation type="submission" date="2023-07" db="EMBL/GenBank/DDBJ databases">
        <title>Sequencing the genomes of 1000 actinobacteria strains.</title>
        <authorList>
            <person name="Klenk H.-P."/>
        </authorList>
    </citation>
    <scope>NUCLEOTIDE SEQUENCE [LARGE SCALE GENOMIC DNA]</scope>
    <source>
        <strain evidence="17 18">DSM 44508</strain>
    </source>
</reference>
<keyword evidence="8" id="KW-0238">DNA-binding</keyword>
<dbReference type="PANTHER" id="PTHR11070">
    <property type="entry name" value="UVRD / RECB / PCRA DNA HELICASE FAMILY MEMBER"/>
    <property type="match status" value="1"/>
</dbReference>
<evidence type="ECO:0000256" key="10">
    <source>
        <dbReference type="ARBA" id="ARBA00023235"/>
    </source>
</evidence>
<evidence type="ECO:0000256" key="11">
    <source>
        <dbReference type="ARBA" id="ARBA00034617"/>
    </source>
</evidence>
<keyword evidence="1" id="KW-0540">Nuclease</keyword>
<dbReference type="InterPro" id="IPR011604">
    <property type="entry name" value="PDDEXK-like_dom_sf"/>
</dbReference>
<keyword evidence="18" id="KW-1185">Reference proteome</keyword>
<dbReference type="Pfam" id="PF00580">
    <property type="entry name" value="UvrD-helicase"/>
    <property type="match status" value="1"/>
</dbReference>
<comment type="catalytic activity">
    <reaction evidence="11">
        <text>Couples ATP hydrolysis with the unwinding of duplex DNA by translocating in the 3'-5' direction.</text>
        <dbReference type="EC" id="5.6.2.4"/>
    </reaction>
</comment>
<dbReference type="Gene3D" id="3.90.320.10">
    <property type="match status" value="1"/>
</dbReference>
<keyword evidence="10" id="KW-0413">Isomerase</keyword>